<dbReference type="KEGG" id="hbs:IPV69_16240"/>
<dbReference type="Gene3D" id="3.40.50.620">
    <property type="entry name" value="HUPs"/>
    <property type="match status" value="1"/>
</dbReference>
<proteinExistence type="inferred from homology"/>
<evidence type="ECO:0000313" key="13">
    <source>
        <dbReference type="EMBL" id="QOV87829.1"/>
    </source>
</evidence>
<organism evidence="13 14">
    <name type="scientific">Humisphaera borealis</name>
    <dbReference type="NCBI Taxonomy" id="2807512"/>
    <lineage>
        <taxon>Bacteria</taxon>
        <taxon>Pseudomonadati</taxon>
        <taxon>Planctomycetota</taxon>
        <taxon>Phycisphaerae</taxon>
        <taxon>Tepidisphaerales</taxon>
        <taxon>Tepidisphaeraceae</taxon>
        <taxon>Humisphaera</taxon>
    </lineage>
</organism>
<comment type="function">
    <text evidence="1 11">Catalyzes the reversible adenylation of nicotinate mononucleotide (NaMN) to nicotinic acid adenine dinucleotide (NaAD).</text>
</comment>
<dbReference type="PANTHER" id="PTHR39321">
    <property type="entry name" value="NICOTINATE-NUCLEOTIDE ADENYLYLTRANSFERASE-RELATED"/>
    <property type="match status" value="1"/>
</dbReference>
<evidence type="ECO:0000256" key="5">
    <source>
        <dbReference type="ARBA" id="ARBA00022679"/>
    </source>
</evidence>
<keyword evidence="9 11" id="KW-0520">NAD</keyword>
<evidence type="ECO:0000259" key="12">
    <source>
        <dbReference type="Pfam" id="PF01467"/>
    </source>
</evidence>
<dbReference type="Proteomes" id="UP000593765">
    <property type="component" value="Chromosome"/>
</dbReference>
<dbReference type="Pfam" id="PF01467">
    <property type="entry name" value="CTP_transf_like"/>
    <property type="match status" value="1"/>
</dbReference>
<dbReference type="InterPro" id="IPR004821">
    <property type="entry name" value="Cyt_trans-like"/>
</dbReference>
<evidence type="ECO:0000256" key="3">
    <source>
        <dbReference type="ARBA" id="ARBA00009014"/>
    </source>
</evidence>
<dbReference type="HAMAP" id="MF_00244">
    <property type="entry name" value="NaMN_adenylyltr"/>
    <property type="match status" value="1"/>
</dbReference>
<gene>
    <name evidence="11 13" type="primary">nadD</name>
    <name evidence="13" type="ORF">IPV69_16240</name>
</gene>
<dbReference type="UniPathway" id="UPA00253">
    <property type="reaction ID" value="UER00332"/>
</dbReference>
<keyword evidence="7 11" id="KW-0547">Nucleotide-binding</keyword>
<keyword evidence="8 11" id="KW-0067">ATP-binding</keyword>
<dbReference type="NCBIfam" id="NF000840">
    <property type="entry name" value="PRK00071.1-3"/>
    <property type="match status" value="1"/>
</dbReference>
<dbReference type="GO" id="GO:0004515">
    <property type="term" value="F:nicotinate-nucleotide adenylyltransferase activity"/>
    <property type="evidence" value="ECO:0007669"/>
    <property type="project" value="UniProtKB-UniRule"/>
</dbReference>
<dbReference type="AlphaFoldDB" id="A0A7M2WQY8"/>
<dbReference type="PANTHER" id="PTHR39321:SF3">
    <property type="entry name" value="PHOSPHOPANTETHEINE ADENYLYLTRANSFERASE"/>
    <property type="match status" value="1"/>
</dbReference>
<keyword evidence="14" id="KW-1185">Reference proteome</keyword>
<keyword evidence="6 11" id="KW-0548">Nucleotidyltransferase</keyword>
<dbReference type="EC" id="2.7.7.18" evidence="11"/>
<dbReference type="GO" id="GO:0009435">
    <property type="term" value="P:NAD+ biosynthetic process"/>
    <property type="evidence" value="ECO:0007669"/>
    <property type="project" value="UniProtKB-UniRule"/>
</dbReference>
<evidence type="ECO:0000256" key="9">
    <source>
        <dbReference type="ARBA" id="ARBA00023027"/>
    </source>
</evidence>
<evidence type="ECO:0000256" key="7">
    <source>
        <dbReference type="ARBA" id="ARBA00022741"/>
    </source>
</evidence>
<evidence type="ECO:0000256" key="8">
    <source>
        <dbReference type="ARBA" id="ARBA00022840"/>
    </source>
</evidence>
<evidence type="ECO:0000256" key="2">
    <source>
        <dbReference type="ARBA" id="ARBA00005019"/>
    </source>
</evidence>
<dbReference type="InterPro" id="IPR005248">
    <property type="entry name" value="NadD/NMNAT"/>
</dbReference>
<dbReference type="EMBL" id="CP063458">
    <property type="protein sequence ID" value="QOV87829.1"/>
    <property type="molecule type" value="Genomic_DNA"/>
</dbReference>
<dbReference type="RefSeq" id="WP_206290740.1">
    <property type="nucleotide sequence ID" value="NZ_CP063458.1"/>
</dbReference>
<evidence type="ECO:0000256" key="1">
    <source>
        <dbReference type="ARBA" id="ARBA00002324"/>
    </source>
</evidence>
<evidence type="ECO:0000256" key="10">
    <source>
        <dbReference type="ARBA" id="ARBA00048721"/>
    </source>
</evidence>
<keyword evidence="4 11" id="KW-0662">Pyridine nucleotide biosynthesis</keyword>
<reference evidence="13 14" key="1">
    <citation type="submission" date="2020-10" db="EMBL/GenBank/DDBJ databases">
        <title>Wide distribution of Phycisphaera-like planctomycetes from WD2101 soil group in peatlands and genome analysis of the first cultivated representative.</title>
        <authorList>
            <person name="Dedysh S.N."/>
            <person name="Beletsky A.V."/>
            <person name="Ivanova A."/>
            <person name="Kulichevskaya I.S."/>
            <person name="Suzina N.E."/>
            <person name="Philippov D.A."/>
            <person name="Rakitin A.L."/>
            <person name="Mardanov A.V."/>
            <person name="Ravin N.V."/>
        </authorList>
    </citation>
    <scope>NUCLEOTIDE SEQUENCE [LARGE SCALE GENOMIC DNA]</scope>
    <source>
        <strain evidence="13 14">M1803</strain>
    </source>
</reference>
<dbReference type="CDD" id="cd02165">
    <property type="entry name" value="NMNAT"/>
    <property type="match status" value="1"/>
</dbReference>
<sequence>MEASSDRILCYGGSFNPIHNGHLLCAQAVAEAAGFSRVLLIPSGQPPHRARQNDMATARDRLTMCQLAVRNSALFDVSDIELRLDGPSYTVQTARALKQQRLSIVNWLIGSDTVPRLATWYDFPRLMEEIQFVVVARPGAEMMWDNLDVALQPLRQNVVRAPLVEISASDVRDRVRHGRSIDYHVPAAVASYIAERGLYREPSV</sequence>
<evidence type="ECO:0000313" key="14">
    <source>
        <dbReference type="Proteomes" id="UP000593765"/>
    </source>
</evidence>
<dbReference type="GO" id="GO:0005524">
    <property type="term" value="F:ATP binding"/>
    <property type="evidence" value="ECO:0007669"/>
    <property type="project" value="UniProtKB-KW"/>
</dbReference>
<dbReference type="SUPFAM" id="SSF52374">
    <property type="entry name" value="Nucleotidylyl transferase"/>
    <property type="match status" value="1"/>
</dbReference>
<name>A0A7M2WQY8_9BACT</name>
<evidence type="ECO:0000256" key="4">
    <source>
        <dbReference type="ARBA" id="ARBA00022642"/>
    </source>
</evidence>
<dbReference type="InterPro" id="IPR014729">
    <property type="entry name" value="Rossmann-like_a/b/a_fold"/>
</dbReference>
<protein>
    <recommendedName>
        <fullName evidence="11">Probable nicotinate-nucleotide adenylyltransferase</fullName>
        <ecNumber evidence="11">2.7.7.18</ecNumber>
    </recommendedName>
    <alternativeName>
        <fullName evidence="11">Deamido-NAD(+) diphosphorylase</fullName>
    </alternativeName>
    <alternativeName>
        <fullName evidence="11">Deamido-NAD(+) pyrophosphorylase</fullName>
    </alternativeName>
    <alternativeName>
        <fullName evidence="11">Nicotinate mononucleotide adenylyltransferase</fullName>
        <shortName evidence="11">NaMN adenylyltransferase</shortName>
    </alternativeName>
</protein>
<evidence type="ECO:0000256" key="6">
    <source>
        <dbReference type="ARBA" id="ARBA00022695"/>
    </source>
</evidence>
<comment type="similarity">
    <text evidence="3 11">Belongs to the NadD family.</text>
</comment>
<evidence type="ECO:0000256" key="11">
    <source>
        <dbReference type="HAMAP-Rule" id="MF_00244"/>
    </source>
</evidence>
<accession>A0A7M2WQY8</accession>
<comment type="pathway">
    <text evidence="2 11">Cofactor biosynthesis; NAD(+) biosynthesis; deamido-NAD(+) from nicotinate D-ribonucleotide: step 1/1.</text>
</comment>
<comment type="catalytic activity">
    <reaction evidence="10 11">
        <text>nicotinate beta-D-ribonucleotide + ATP + H(+) = deamido-NAD(+) + diphosphate</text>
        <dbReference type="Rhea" id="RHEA:22860"/>
        <dbReference type="ChEBI" id="CHEBI:15378"/>
        <dbReference type="ChEBI" id="CHEBI:30616"/>
        <dbReference type="ChEBI" id="CHEBI:33019"/>
        <dbReference type="ChEBI" id="CHEBI:57502"/>
        <dbReference type="ChEBI" id="CHEBI:58437"/>
        <dbReference type="EC" id="2.7.7.18"/>
    </reaction>
</comment>
<feature type="domain" description="Cytidyltransferase-like" evidence="12">
    <location>
        <begin position="11"/>
        <end position="174"/>
    </location>
</feature>
<keyword evidence="5 11" id="KW-0808">Transferase</keyword>
<dbReference type="NCBIfam" id="TIGR00482">
    <property type="entry name" value="nicotinate (nicotinamide) nucleotide adenylyltransferase"/>
    <property type="match status" value="1"/>
</dbReference>